<dbReference type="InterPro" id="IPR051010">
    <property type="entry name" value="BCAA_transport"/>
</dbReference>
<reference evidence="8 9" key="1">
    <citation type="submission" date="2024-01" db="EMBL/GenBank/DDBJ databases">
        <title>Genomic insights into the taxonomy and metabolism of the cyanobacterium Pannus brasiliensis CCIBt3594.</title>
        <authorList>
            <person name="Machado M."/>
            <person name="Botero N.B."/>
            <person name="Andreote A.P.D."/>
            <person name="Feitosa A.M.T."/>
            <person name="Popin R."/>
            <person name="Sivonen K."/>
            <person name="Fiore M.F."/>
        </authorList>
    </citation>
    <scope>NUCLEOTIDE SEQUENCE [LARGE SCALE GENOMIC DNA]</scope>
    <source>
        <strain evidence="8 9">CCIBt3594</strain>
    </source>
</reference>
<keyword evidence="9" id="KW-1185">Reference proteome</keyword>
<feature type="domain" description="Receptor ligand binding region" evidence="7">
    <location>
        <begin position="77"/>
        <end position="429"/>
    </location>
</feature>
<dbReference type="CDD" id="cd06346">
    <property type="entry name" value="PBP1_ABC_ligand_binding-like"/>
    <property type="match status" value="1"/>
</dbReference>
<evidence type="ECO:0000256" key="4">
    <source>
        <dbReference type="ARBA" id="ARBA00023136"/>
    </source>
</evidence>
<dbReference type="PRINTS" id="PR00337">
    <property type="entry name" value="LEUILEVALBP"/>
</dbReference>
<organism evidence="8 9">
    <name type="scientific">Pannus brasiliensis CCIBt3594</name>
    <dbReference type="NCBI Taxonomy" id="1427578"/>
    <lineage>
        <taxon>Bacteria</taxon>
        <taxon>Bacillati</taxon>
        <taxon>Cyanobacteriota</taxon>
        <taxon>Cyanophyceae</taxon>
        <taxon>Oscillatoriophycideae</taxon>
        <taxon>Chroococcales</taxon>
        <taxon>Microcystaceae</taxon>
        <taxon>Pannus</taxon>
    </lineage>
</organism>
<sequence length="443" mass="45223">MQRRVRVPVAITLVVTSLMANLLTACSGNQTAENPSPGSSPAATGSSPAAAGGDGGLKLGALLPITGDLAAIGQNMPEAAQLAVDTINACGGVNGKPVTLVKEDDQTDPAAGAAAMSKLAESDKVAGVVGSFASSVSGAAVDIAARNKIMLVSPGSTSPVFTDRAKKGDFQGYWARTAPPDTYQAAALAALAKKKGFENVGTVVINNDYGVGFEQAFVNALTKAGGKLTNKDKPVRYDPKAPTLDSEAAAAFANKPDAVAAVLYTETGSLLLQAAYKQGLTKGVTVLLTDGVYSEDFTKQVGKGTDGKSIIAGALGTVPGADGKALEAFTKLWKEKTGKEVTAFVPHTWDAAILMMLAAEAAKANTGEAIQSKIREVAGGPGTEVSDACQAMELVRKGEDINYQGASGNVDIDENGDVVGSYDVWTVNDDGTLKVIDKVSPAL</sequence>
<dbReference type="InterPro" id="IPR001828">
    <property type="entry name" value="ANF_lig-bd_rcpt"/>
</dbReference>
<dbReference type="PANTHER" id="PTHR30483:SF6">
    <property type="entry name" value="PERIPLASMIC BINDING PROTEIN OF ABC TRANSPORTER FOR NATURAL AMINO ACIDS"/>
    <property type="match status" value="1"/>
</dbReference>
<protein>
    <submittedName>
        <fullName evidence="8">ABC transporter substrate-binding protein</fullName>
    </submittedName>
</protein>
<evidence type="ECO:0000256" key="5">
    <source>
        <dbReference type="SAM" id="MobiDB-lite"/>
    </source>
</evidence>
<evidence type="ECO:0000256" key="1">
    <source>
        <dbReference type="ARBA" id="ARBA00004370"/>
    </source>
</evidence>
<comment type="subcellular location">
    <subcellularLocation>
        <location evidence="1">Membrane</location>
    </subcellularLocation>
</comment>
<feature type="region of interest" description="Disordered" evidence="5">
    <location>
        <begin position="30"/>
        <end position="50"/>
    </location>
</feature>
<evidence type="ECO:0000256" key="6">
    <source>
        <dbReference type="SAM" id="SignalP"/>
    </source>
</evidence>
<name>A0AAW9QLP1_9CHRO</name>
<dbReference type="AlphaFoldDB" id="A0AAW9QLP1"/>
<evidence type="ECO:0000313" key="8">
    <source>
        <dbReference type="EMBL" id="MEG3437840.1"/>
    </source>
</evidence>
<dbReference type="RefSeq" id="WP_332865369.1">
    <property type="nucleotide sequence ID" value="NZ_JBAFSM010000020.1"/>
</dbReference>
<dbReference type="InterPro" id="IPR000709">
    <property type="entry name" value="Leu_Ile_Val-bd"/>
</dbReference>
<keyword evidence="2" id="KW-0812">Transmembrane</keyword>
<feature type="compositionally biased region" description="Low complexity" evidence="5">
    <location>
        <begin position="35"/>
        <end position="50"/>
    </location>
</feature>
<dbReference type="PROSITE" id="PS51257">
    <property type="entry name" value="PROKAR_LIPOPROTEIN"/>
    <property type="match status" value="1"/>
</dbReference>
<feature type="signal peptide" evidence="6">
    <location>
        <begin position="1"/>
        <end position="20"/>
    </location>
</feature>
<dbReference type="GO" id="GO:0006865">
    <property type="term" value="P:amino acid transport"/>
    <property type="evidence" value="ECO:0007669"/>
    <property type="project" value="InterPro"/>
</dbReference>
<dbReference type="Pfam" id="PF01094">
    <property type="entry name" value="ANF_receptor"/>
    <property type="match status" value="1"/>
</dbReference>
<dbReference type="Gene3D" id="3.40.50.2300">
    <property type="match status" value="2"/>
</dbReference>
<dbReference type="InterPro" id="IPR028082">
    <property type="entry name" value="Peripla_BP_I"/>
</dbReference>
<comment type="caution">
    <text evidence="8">The sequence shown here is derived from an EMBL/GenBank/DDBJ whole genome shotgun (WGS) entry which is preliminary data.</text>
</comment>
<dbReference type="EMBL" id="JBAFSM010000020">
    <property type="protein sequence ID" value="MEG3437840.1"/>
    <property type="molecule type" value="Genomic_DNA"/>
</dbReference>
<keyword evidence="3" id="KW-1133">Transmembrane helix</keyword>
<keyword evidence="4" id="KW-0472">Membrane</keyword>
<evidence type="ECO:0000259" key="7">
    <source>
        <dbReference type="Pfam" id="PF01094"/>
    </source>
</evidence>
<accession>A0AAW9QLP1</accession>
<feature type="chain" id="PRO_5043746024" evidence="6">
    <location>
        <begin position="21"/>
        <end position="443"/>
    </location>
</feature>
<dbReference type="Proteomes" id="UP001328733">
    <property type="component" value="Unassembled WGS sequence"/>
</dbReference>
<proteinExistence type="predicted"/>
<evidence type="ECO:0000256" key="3">
    <source>
        <dbReference type="ARBA" id="ARBA00022989"/>
    </source>
</evidence>
<dbReference type="SUPFAM" id="SSF53822">
    <property type="entry name" value="Periplasmic binding protein-like I"/>
    <property type="match status" value="1"/>
</dbReference>
<dbReference type="GO" id="GO:0016020">
    <property type="term" value="C:membrane"/>
    <property type="evidence" value="ECO:0007669"/>
    <property type="project" value="UniProtKB-SubCell"/>
</dbReference>
<evidence type="ECO:0000256" key="2">
    <source>
        <dbReference type="ARBA" id="ARBA00022692"/>
    </source>
</evidence>
<dbReference type="PANTHER" id="PTHR30483">
    <property type="entry name" value="LEUCINE-SPECIFIC-BINDING PROTEIN"/>
    <property type="match status" value="1"/>
</dbReference>
<keyword evidence="6" id="KW-0732">Signal</keyword>
<evidence type="ECO:0000313" key="9">
    <source>
        <dbReference type="Proteomes" id="UP001328733"/>
    </source>
</evidence>
<gene>
    <name evidence="8" type="ORF">V0288_11995</name>
</gene>